<feature type="binding site" evidence="3">
    <location>
        <position position="146"/>
    </location>
    <ligand>
        <name>a divalent metal cation</name>
        <dbReference type="ChEBI" id="CHEBI:60240"/>
        <label>2</label>
    </ligand>
</feature>
<keyword evidence="1 3" id="KW-0479">Metal-binding</keyword>
<protein>
    <submittedName>
        <fullName evidence="4">Hydrolase TatD</fullName>
    </submittedName>
</protein>
<dbReference type="PANTHER" id="PTHR46124">
    <property type="entry name" value="D-AMINOACYL-TRNA DEACYLASE"/>
    <property type="match status" value="1"/>
</dbReference>
<dbReference type="Proteomes" id="UP000228568">
    <property type="component" value="Unassembled WGS sequence"/>
</dbReference>
<dbReference type="EMBL" id="PFPK01000023">
    <property type="protein sequence ID" value="PIZ94999.1"/>
    <property type="molecule type" value="Genomic_DNA"/>
</dbReference>
<gene>
    <name evidence="4" type="ORF">COX81_02110</name>
</gene>
<evidence type="ECO:0000256" key="2">
    <source>
        <dbReference type="ARBA" id="ARBA00022801"/>
    </source>
</evidence>
<proteinExistence type="predicted"/>
<feature type="binding site" evidence="3">
    <location>
        <position position="237"/>
    </location>
    <ligand>
        <name>a divalent metal cation</name>
        <dbReference type="ChEBI" id="CHEBI:60240"/>
        <label>1</label>
    </ligand>
</feature>
<dbReference type="FunFam" id="3.20.20.140:FF:000005">
    <property type="entry name" value="TatD family hydrolase"/>
    <property type="match status" value="1"/>
</dbReference>
<dbReference type="InterPro" id="IPR015991">
    <property type="entry name" value="TatD/YcfH-like"/>
</dbReference>
<dbReference type="PIRSF" id="PIRSF005902">
    <property type="entry name" value="DNase_TatD"/>
    <property type="match status" value="1"/>
</dbReference>
<dbReference type="InterPro" id="IPR018228">
    <property type="entry name" value="DNase_TatD-rel_CS"/>
</dbReference>
<feature type="binding site" evidence="3">
    <location>
        <position position="8"/>
    </location>
    <ligand>
        <name>a divalent metal cation</name>
        <dbReference type="ChEBI" id="CHEBI:60240"/>
        <label>1</label>
    </ligand>
</feature>
<dbReference type="PROSITE" id="PS01091">
    <property type="entry name" value="TATD_3"/>
    <property type="match status" value="1"/>
</dbReference>
<dbReference type="GO" id="GO:0046872">
    <property type="term" value="F:metal ion binding"/>
    <property type="evidence" value="ECO:0007669"/>
    <property type="project" value="UniProtKB-KW"/>
</dbReference>
<organism evidence="4 5">
    <name type="scientific">Candidatus Magasanikbacteria bacterium CG_4_10_14_0_2_um_filter_37_12</name>
    <dbReference type="NCBI Taxonomy" id="1974637"/>
    <lineage>
        <taxon>Bacteria</taxon>
        <taxon>Candidatus Magasanikiibacteriota</taxon>
    </lineage>
</organism>
<dbReference type="AlphaFoldDB" id="A0A2M7V893"/>
<comment type="caution">
    <text evidence="4">The sequence shown here is derived from an EMBL/GenBank/DDBJ whole genome shotgun (WGS) entry which is preliminary data.</text>
</comment>
<name>A0A2M7V893_9BACT</name>
<evidence type="ECO:0000256" key="3">
    <source>
        <dbReference type="PIRSR" id="PIRSR005902-1"/>
    </source>
</evidence>
<evidence type="ECO:0000313" key="5">
    <source>
        <dbReference type="Proteomes" id="UP000228568"/>
    </source>
</evidence>
<accession>A0A2M7V893</accession>
<dbReference type="CDD" id="cd01310">
    <property type="entry name" value="TatD_DNAse"/>
    <property type="match status" value="1"/>
</dbReference>
<dbReference type="GO" id="GO:0004536">
    <property type="term" value="F:DNA nuclease activity"/>
    <property type="evidence" value="ECO:0007669"/>
    <property type="project" value="InterPro"/>
</dbReference>
<dbReference type="Pfam" id="PF01026">
    <property type="entry name" value="TatD_DNase"/>
    <property type="match status" value="1"/>
</dbReference>
<dbReference type="GO" id="GO:0016788">
    <property type="term" value="F:hydrolase activity, acting on ester bonds"/>
    <property type="evidence" value="ECO:0007669"/>
    <property type="project" value="InterPro"/>
</dbReference>
<feature type="binding site" evidence="3">
    <location>
        <position position="6"/>
    </location>
    <ligand>
        <name>a divalent metal cation</name>
        <dbReference type="ChEBI" id="CHEBI:60240"/>
        <label>1</label>
    </ligand>
</feature>
<sequence>MLIDTHCHIQFKAYNEDRDEVLKRCTEKNIILNAVGTQLSTSKLAVELAEKYDWIYASVGLHPIQEYVMQVEEEATSFLSRGEQFDYVAYKKLAEHPKVIGIGETGLDRFHMPDGVAQELVMEKQKQVFLQHAKLAAEVGKPLVVHVRDAHREMINIISNFKSARPTGGFQISNSPGVIHCFTGNWEQAGQYLDMGFYLGFTGVVTFSPKKTDPKPQEDLLEVLKKVPLNRILVETDAPYLAPQKYRGQRCEPWMVGEVVTKLAEARGMSSDEVAQITAQNAKKLFDFA</sequence>
<dbReference type="SUPFAM" id="SSF51556">
    <property type="entry name" value="Metallo-dependent hydrolases"/>
    <property type="match status" value="1"/>
</dbReference>
<reference evidence="5" key="1">
    <citation type="submission" date="2017-09" db="EMBL/GenBank/DDBJ databases">
        <title>Depth-based differentiation of microbial function through sediment-hosted aquifers and enrichment of novel symbionts in the deep terrestrial subsurface.</title>
        <authorList>
            <person name="Probst A.J."/>
            <person name="Ladd B."/>
            <person name="Jarett J.K."/>
            <person name="Geller-Mcgrath D.E."/>
            <person name="Sieber C.M.K."/>
            <person name="Emerson J.B."/>
            <person name="Anantharaman K."/>
            <person name="Thomas B.C."/>
            <person name="Malmstrom R."/>
            <person name="Stieglmeier M."/>
            <person name="Klingl A."/>
            <person name="Woyke T."/>
            <person name="Ryan C.M."/>
            <person name="Banfield J.F."/>
        </authorList>
    </citation>
    <scope>NUCLEOTIDE SEQUENCE [LARGE SCALE GENOMIC DNA]</scope>
</reference>
<dbReference type="Gene3D" id="3.20.20.140">
    <property type="entry name" value="Metal-dependent hydrolases"/>
    <property type="match status" value="1"/>
</dbReference>
<dbReference type="PANTHER" id="PTHR46124:SF2">
    <property type="entry name" value="D-AMINOACYL-TRNA DEACYLASE"/>
    <property type="match status" value="1"/>
</dbReference>
<dbReference type="NCBIfam" id="TIGR00010">
    <property type="entry name" value="YchF/TatD family DNA exonuclease"/>
    <property type="match status" value="1"/>
</dbReference>
<feature type="binding site" evidence="3">
    <location>
        <position position="180"/>
    </location>
    <ligand>
        <name>a divalent metal cation</name>
        <dbReference type="ChEBI" id="CHEBI:60240"/>
        <label>2</label>
    </ligand>
</feature>
<dbReference type="InterPro" id="IPR032466">
    <property type="entry name" value="Metal_Hydrolase"/>
</dbReference>
<dbReference type="InterPro" id="IPR001130">
    <property type="entry name" value="TatD-like"/>
</dbReference>
<keyword evidence="2 4" id="KW-0378">Hydrolase</keyword>
<feature type="binding site" evidence="3">
    <location>
        <position position="104"/>
    </location>
    <ligand>
        <name>a divalent metal cation</name>
        <dbReference type="ChEBI" id="CHEBI:60240"/>
        <label>1</label>
    </ligand>
</feature>
<evidence type="ECO:0000256" key="1">
    <source>
        <dbReference type="ARBA" id="ARBA00022723"/>
    </source>
</evidence>
<evidence type="ECO:0000313" key="4">
    <source>
        <dbReference type="EMBL" id="PIZ94999.1"/>
    </source>
</evidence>